<dbReference type="HOGENOM" id="CLU_851683_0_0_5"/>
<evidence type="ECO:0000313" key="2">
    <source>
        <dbReference type="EMBL" id="ADJ25236.1"/>
    </source>
</evidence>
<dbReference type="GO" id="GO:0006508">
    <property type="term" value="P:proteolysis"/>
    <property type="evidence" value="ECO:0007669"/>
    <property type="project" value="InterPro"/>
</dbReference>
<reference evidence="3" key="1">
    <citation type="journal article" date="2011" name="J. Bacteriol.">
        <title>Genome sequences of eight morphologically diverse alphaproteobacteria.</title>
        <authorList>
            <consortium name="US DOE Joint Genome Institute"/>
            <person name="Brown P.J."/>
            <person name="Kysela D.T."/>
            <person name="Buechlein A."/>
            <person name="Hemmerich C."/>
            <person name="Brun Y.V."/>
        </authorList>
    </citation>
    <scope>NUCLEOTIDE SEQUENCE [LARGE SCALE GENOMIC DNA]</scope>
    <source>
        <strain evidence="3">ATCC 51888 / DSM 1869 / NCIB 11706 / TK 0415</strain>
    </source>
</reference>
<name>D8JY32_HYPDA</name>
<gene>
    <name evidence="2" type="ordered locus">Hden_3445</name>
</gene>
<evidence type="ECO:0000259" key="1">
    <source>
        <dbReference type="Pfam" id="PF00656"/>
    </source>
</evidence>
<dbReference type="eggNOG" id="COG4249">
    <property type="taxonomic scope" value="Bacteria"/>
</dbReference>
<feature type="domain" description="Peptidase C14 caspase" evidence="1">
    <location>
        <begin position="2"/>
        <end position="206"/>
    </location>
</feature>
<proteinExistence type="predicted"/>
<accession>D8JY32</accession>
<dbReference type="SUPFAM" id="SSF52129">
    <property type="entry name" value="Caspase-like"/>
    <property type="match status" value="1"/>
</dbReference>
<dbReference type="RefSeq" id="WP_013217395.1">
    <property type="nucleotide sequence ID" value="NC_014313.1"/>
</dbReference>
<dbReference type="GO" id="GO:0004197">
    <property type="term" value="F:cysteine-type endopeptidase activity"/>
    <property type="evidence" value="ECO:0007669"/>
    <property type="project" value="InterPro"/>
</dbReference>
<sequence>MKRALVVGIDHYPTKPLSGCVHDARSIANLLEKNGDGAPNFSVRLLASDEIDVSSAKLAEGLEDLFNGEADLVVLFFAGHGCLNTDMNSGYLVSQDGKRGSLGISLSDIMGYANNARPRIKSTVIILDSCHSGFTGELPGLGKDSPSPIGDGVTILTACHREGSAAESDGQGLFTSLLIDGLSGSSADICGRITPASLYSHIDQTLGPWEQRPIYKANVQTFVVLRTVEPKVPLAVLRRIPEYFPDPAYIFPLDPSYEPDRQNVPESIRHLPIDPEHTRIFKELQTCNRHGLITPVDAEHMYYAAINSTGCKLTALGAHYRSLAILQRI</sequence>
<dbReference type="AlphaFoldDB" id="D8JY32"/>
<dbReference type="InterPro" id="IPR011600">
    <property type="entry name" value="Pept_C14_caspase"/>
</dbReference>
<dbReference type="InterPro" id="IPR029030">
    <property type="entry name" value="Caspase-like_dom_sf"/>
</dbReference>
<dbReference type="KEGG" id="hdn:Hden_3445"/>
<keyword evidence="3" id="KW-1185">Reference proteome</keyword>
<protein>
    <submittedName>
        <fullName evidence="2">Peptidase C14 caspase catalytic subunit p20</fullName>
    </submittedName>
</protein>
<organism evidence="2 3">
    <name type="scientific">Hyphomicrobium denitrificans (strain ATCC 51888 / DSM 1869 / NCIMB 11706 / TK 0415)</name>
    <dbReference type="NCBI Taxonomy" id="582899"/>
    <lineage>
        <taxon>Bacteria</taxon>
        <taxon>Pseudomonadati</taxon>
        <taxon>Pseudomonadota</taxon>
        <taxon>Alphaproteobacteria</taxon>
        <taxon>Hyphomicrobiales</taxon>
        <taxon>Hyphomicrobiaceae</taxon>
        <taxon>Hyphomicrobium</taxon>
    </lineage>
</organism>
<dbReference type="Gene3D" id="3.40.50.1460">
    <property type="match status" value="1"/>
</dbReference>
<evidence type="ECO:0000313" key="3">
    <source>
        <dbReference type="Proteomes" id="UP000002033"/>
    </source>
</evidence>
<dbReference type="EMBL" id="CP002083">
    <property type="protein sequence ID" value="ADJ25236.1"/>
    <property type="molecule type" value="Genomic_DNA"/>
</dbReference>
<dbReference type="Pfam" id="PF00656">
    <property type="entry name" value="Peptidase_C14"/>
    <property type="match status" value="1"/>
</dbReference>
<dbReference type="OrthoDB" id="9812126at2"/>
<dbReference type="Proteomes" id="UP000002033">
    <property type="component" value="Chromosome"/>
</dbReference>